<evidence type="ECO:0000313" key="3">
    <source>
        <dbReference type="Proteomes" id="UP000789759"/>
    </source>
</evidence>
<feature type="non-terminal residue" evidence="2">
    <location>
        <position position="1"/>
    </location>
</feature>
<name>A0A9N9CMM6_9GLOM</name>
<comment type="caution">
    <text evidence="2">The sequence shown here is derived from an EMBL/GenBank/DDBJ whole genome shotgun (WGS) entry which is preliminary data.</text>
</comment>
<sequence length="107" mass="12685">INQLSTRDRATYNDNCQWKHYQDVDDDKKKMSTKEATILAKKYKTKSEKRTRSRRLIVLNYRELLTGTDVGTFIKKIIYTDKNPSQENEKEAMTENSFKKITSKEMI</sequence>
<accession>A0A9N9CMM6</accession>
<dbReference type="EMBL" id="CAJVQA010004827">
    <property type="protein sequence ID" value="CAG8607386.1"/>
    <property type="molecule type" value="Genomic_DNA"/>
</dbReference>
<dbReference type="Proteomes" id="UP000789759">
    <property type="component" value="Unassembled WGS sequence"/>
</dbReference>
<dbReference type="AlphaFoldDB" id="A0A9N9CMM6"/>
<reference evidence="2" key="1">
    <citation type="submission" date="2021-06" db="EMBL/GenBank/DDBJ databases">
        <authorList>
            <person name="Kallberg Y."/>
            <person name="Tangrot J."/>
            <person name="Rosling A."/>
        </authorList>
    </citation>
    <scope>NUCLEOTIDE SEQUENCE</scope>
    <source>
        <strain evidence="2">FL966</strain>
    </source>
</reference>
<evidence type="ECO:0000313" key="2">
    <source>
        <dbReference type="EMBL" id="CAG8607386.1"/>
    </source>
</evidence>
<protein>
    <submittedName>
        <fullName evidence="2">14711_t:CDS:1</fullName>
    </submittedName>
</protein>
<gene>
    <name evidence="2" type="ORF">CPELLU_LOCUS7285</name>
</gene>
<evidence type="ECO:0000256" key="1">
    <source>
        <dbReference type="SAM" id="MobiDB-lite"/>
    </source>
</evidence>
<keyword evidence="3" id="KW-1185">Reference proteome</keyword>
<organism evidence="2 3">
    <name type="scientific">Cetraspora pellucida</name>
    <dbReference type="NCBI Taxonomy" id="1433469"/>
    <lineage>
        <taxon>Eukaryota</taxon>
        <taxon>Fungi</taxon>
        <taxon>Fungi incertae sedis</taxon>
        <taxon>Mucoromycota</taxon>
        <taxon>Glomeromycotina</taxon>
        <taxon>Glomeromycetes</taxon>
        <taxon>Diversisporales</taxon>
        <taxon>Gigasporaceae</taxon>
        <taxon>Cetraspora</taxon>
    </lineage>
</organism>
<feature type="region of interest" description="Disordered" evidence="1">
    <location>
        <begin position="84"/>
        <end position="107"/>
    </location>
</feature>
<proteinExistence type="predicted"/>